<evidence type="ECO:0000256" key="10">
    <source>
        <dbReference type="ARBA" id="ARBA00049929"/>
    </source>
</evidence>
<dbReference type="InterPro" id="IPR014729">
    <property type="entry name" value="Rossmann-like_a/b/a_fold"/>
</dbReference>
<comment type="catalytic activity">
    <reaction evidence="10">
        <text>tRNA(Trp) + L-tryptophan + ATP = L-tryptophyl-tRNA(Trp) + AMP + diphosphate + H(+)</text>
        <dbReference type="Rhea" id="RHEA:24080"/>
        <dbReference type="Rhea" id="RHEA-COMP:9671"/>
        <dbReference type="Rhea" id="RHEA-COMP:9705"/>
        <dbReference type="ChEBI" id="CHEBI:15378"/>
        <dbReference type="ChEBI" id="CHEBI:30616"/>
        <dbReference type="ChEBI" id="CHEBI:33019"/>
        <dbReference type="ChEBI" id="CHEBI:57912"/>
        <dbReference type="ChEBI" id="CHEBI:78442"/>
        <dbReference type="ChEBI" id="CHEBI:78535"/>
        <dbReference type="ChEBI" id="CHEBI:456215"/>
        <dbReference type="EC" id="6.1.1.2"/>
    </reaction>
</comment>
<comment type="caution">
    <text evidence="15">The sequence shown here is derived from an EMBL/GenBank/DDBJ whole genome shotgun (WGS) entry which is preliminary data.</text>
</comment>
<dbReference type="FunFam" id="1.10.240.10:FF:000002">
    <property type="entry name" value="Tryptophan--tRNA ligase"/>
    <property type="match status" value="1"/>
</dbReference>
<keyword evidence="5 14" id="KW-0547">Nucleotide-binding</keyword>
<dbReference type="SUPFAM" id="SSF52374">
    <property type="entry name" value="Nucleotidylyl transferase"/>
    <property type="match status" value="1"/>
</dbReference>
<dbReference type="PANTHER" id="PTHR43766">
    <property type="entry name" value="TRYPTOPHAN--TRNA LIGASE, MITOCHONDRIAL"/>
    <property type="match status" value="1"/>
</dbReference>
<evidence type="ECO:0000256" key="6">
    <source>
        <dbReference type="ARBA" id="ARBA00022840"/>
    </source>
</evidence>
<evidence type="ECO:0000256" key="13">
    <source>
        <dbReference type="ARBA" id="ARBA00080951"/>
    </source>
</evidence>
<comment type="function">
    <text evidence="11">Catalyzes the attachment of tryptophan to tRNA(Trp) in a two-step reaction: tryptophan is first activated by ATP to form Trp-AMP and then transferred to the acceptor end of tRNA(Trp).</text>
</comment>
<dbReference type="GO" id="GO:0004830">
    <property type="term" value="F:tryptophan-tRNA ligase activity"/>
    <property type="evidence" value="ECO:0007669"/>
    <property type="project" value="UniProtKB-EC"/>
</dbReference>
<name>A0A7J7KPY6_BUGNE</name>
<dbReference type="InterPro" id="IPR002305">
    <property type="entry name" value="aa-tRNA-synth_Ic"/>
</dbReference>
<evidence type="ECO:0000256" key="4">
    <source>
        <dbReference type="ARBA" id="ARBA00022598"/>
    </source>
</evidence>
<keyword evidence="8 14" id="KW-0030">Aminoacyl-tRNA synthetase</keyword>
<evidence type="ECO:0000256" key="5">
    <source>
        <dbReference type="ARBA" id="ARBA00022741"/>
    </source>
</evidence>
<dbReference type="GO" id="GO:0005524">
    <property type="term" value="F:ATP binding"/>
    <property type="evidence" value="ECO:0007669"/>
    <property type="project" value="UniProtKB-KW"/>
</dbReference>
<evidence type="ECO:0000256" key="9">
    <source>
        <dbReference type="ARBA" id="ARBA00030268"/>
    </source>
</evidence>
<evidence type="ECO:0000256" key="7">
    <source>
        <dbReference type="ARBA" id="ARBA00022917"/>
    </source>
</evidence>
<dbReference type="Pfam" id="PF00579">
    <property type="entry name" value="tRNA-synt_1b"/>
    <property type="match status" value="1"/>
</dbReference>
<comment type="similarity">
    <text evidence="2 14">Belongs to the class-I aminoacyl-tRNA synthetase family.</text>
</comment>
<gene>
    <name evidence="15" type="ORF">EB796_001446</name>
</gene>
<keyword evidence="6 14" id="KW-0067">ATP-binding</keyword>
<keyword evidence="4 14" id="KW-0436">Ligase</keyword>
<keyword evidence="7 14" id="KW-0648">Protein biosynthesis</keyword>
<dbReference type="AlphaFoldDB" id="A0A7J7KPY6"/>
<keyword evidence="16" id="KW-1185">Reference proteome</keyword>
<dbReference type="HAMAP" id="MF_00140_B">
    <property type="entry name" value="Trp_tRNA_synth_B"/>
    <property type="match status" value="1"/>
</dbReference>
<evidence type="ECO:0000256" key="12">
    <source>
        <dbReference type="ARBA" id="ARBA00069760"/>
    </source>
</evidence>
<dbReference type="CDD" id="cd00806">
    <property type="entry name" value="TrpRS_core"/>
    <property type="match status" value="1"/>
</dbReference>
<dbReference type="Gene3D" id="1.10.240.10">
    <property type="entry name" value="Tyrosyl-Transfer RNA Synthetase"/>
    <property type="match status" value="1"/>
</dbReference>
<dbReference type="InterPro" id="IPR024109">
    <property type="entry name" value="Trp-tRNA-ligase_bac-type"/>
</dbReference>
<sequence>MQFSCTCLRTMRCRHTAALYGIRSKFPVDAIKFQKVYTGSLPFSNSASKLSSPYKTLFSGIQPTGVPHLGNYLGAVHNWVKLQDQYSPCIFSVVDLHSLTNPADPETRRRDILDTAITLLACGIDPSRSILYQQSHVKEHAELCWILTCLVTEARLKQIPQWKEKAKQQKTFSFGLISYPVLMAADILLYRAEYVPVGEDQLQHLELCRDLASNFNTKYGVDFFPQCDWLLSNVPRIRSLRNPEVKMSKSDSSKKSRINLDDDSETIRLRIRQAVTDCTGRVFYSPDRPGVSNLIDIHSALTGHSIQEIEQLSSNMDTGQYKLHLADIVAQALEPINSKINELRQNKDYVERILEEGRLKATSIACENLDRVKNIIGLK</sequence>
<dbReference type="PANTHER" id="PTHR43766:SF1">
    <property type="entry name" value="TRYPTOPHAN--TRNA LIGASE, MITOCHONDRIAL"/>
    <property type="match status" value="1"/>
</dbReference>
<accession>A0A7J7KPY6</accession>
<dbReference type="InterPro" id="IPR001412">
    <property type="entry name" value="aa-tRNA-synth_I_CS"/>
</dbReference>
<protein>
    <recommendedName>
        <fullName evidence="12">Tryptophan--tRNA ligase, mitochondrial</fullName>
        <ecNumber evidence="3">6.1.1.2</ecNumber>
    </recommendedName>
    <alternativeName>
        <fullName evidence="13">(Mt)TrpRS</fullName>
    </alternativeName>
    <alternativeName>
        <fullName evidence="9">Tryptophanyl-tRNA synthetase</fullName>
    </alternativeName>
</protein>
<evidence type="ECO:0000256" key="14">
    <source>
        <dbReference type="RuleBase" id="RU363036"/>
    </source>
</evidence>
<dbReference type="NCBIfam" id="TIGR00233">
    <property type="entry name" value="trpS"/>
    <property type="match status" value="1"/>
</dbReference>
<reference evidence="15" key="1">
    <citation type="submission" date="2020-06" db="EMBL/GenBank/DDBJ databases">
        <title>Draft genome of Bugula neritina, a colonial animal packing powerful symbionts and potential medicines.</title>
        <authorList>
            <person name="Rayko M."/>
        </authorList>
    </citation>
    <scope>NUCLEOTIDE SEQUENCE [LARGE SCALE GENOMIC DNA]</scope>
    <source>
        <strain evidence="15">Kwan_BN1</strain>
    </source>
</reference>
<dbReference type="EMBL" id="VXIV02000164">
    <property type="protein sequence ID" value="KAF6040232.1"/>
    <property type="molecule type" value="Genomic_DNA"/>
</dbReference>
<dbReference type="GO" id="GO:0005759">
    <property type="term" value="C:mitochondrial matrix"/>
    <property type="evidence" value="ECO:0007669"/>
    <property type="project" value="UniProtKB-SubCell"/>
</dbReference>
<organism evidence="15 16">
    <name type="scientific">Bugula neritina</name>
    <name type="common">Brown bryozoan</name>
    <name type="synonym">Sertularia neritina</name>
    <dbReference type="NCBI Taxonomy" id="10212"/>
    <lineage>
        <taxon>Eukaryota</taxon>
        <taxon>Metazoa</taxon>
        <taxon>Spiralia</taxon>
        <taxon>Lophotrochozoa</taxon>
        <taxon>Bryozoa</taxon>
        <taxon>Gymnolaemata</taxon>
        <taxon>Cheilostomatida</taxon>
        <taxon>Flustrina</taxon>
        <taxon>Buguloidea</taxon>
        <taxon>Bugulidae</taxon>
        <taxon>Bugula</taxon>
    </lineage>
</organism>
<evidence type="ECO:0000256" key="11">
    <source>
        <dbReference type="ARBA" id="ARBA00059972"/>
    </source>
</evidence>
<evidence type="ECO:0000313" key="16">
    <source>
        <dbReference type="Proteomes" id="UP000593567"/>
    </source>
</evidence>
<proteinExistence type="inferred from homology"/>
<evidence type="ECO:0000313" key="15">
    <source>
        <dbReference type="EMBL" id="KAF6040232.1"/>
    </source>
</evidence>
<dbReference type="GO" id="GO:0070183">
    <property type="term" value="P:mitochondrial tryptophanyl-tRNA aminoacylation"/>
    <property type="evidence" value="ECO:0007669"/>
    <property type="project" value="TreeGrafter"/>
</dbReference>
<evidence type="ECO:0000256" key="1">
    <source>
        <dbReference type="ARBA" id="ARBA00004305"/>
    </source>
</evidence>
<dbReference type="InterPro" id="IPR002306">
    <property type="entry name" value="Trp-tRNA-ligase"/>
</dbReference>
<evidence type="ECO:0000256" key="8">
    <source>
        <dbReference type="ARBA" id="ARBA00023146"/>
    </source>
</evidence>
<dbReference type="Proteomes" id="UP000593567">
    <property type="component" value="Unassembled WGS sequence"/>
</dbReference>
<dbReference type="OrthoDB" id="15808at2759"/>
<evidence type="ECO:0000256" key="2">
    <source>
        <dbReference type="ARBA" id="ARBA00005594"/>
    </source>
</evidence>
<dbReference type="PRINTS" id="PR01039">
    <property type="entry name" value="TRNASYNTHTRP"/>
</dbReference>
<comment type="subcellular location">
    <subcellularLocation>
        <location evidence="1">Mitochondrion matrix</location>
    </subcellularLocation>
</comment>
<dbReference type="Gene3D" id="3.40.50.620">
    <property type="entry name" value="HUPs"/>
    <property type="match status" value="1"/>
</dbReference>
<dbReference type="FunFam" id="3.40.50.620:FF:000082">
    <property type="entry name" value="MSW1p Mitochondrial tryptophanyl-tRNA synthetase"/>
    <property type="match status" value="1"/>
</dbReference>
<dbReference type="PROSITE" id="PS00178">
    <property type="entry name" value="AA_TRNA_LIGASE_I"/>
    <property type="match status" value="1"/>
</dbReference>
<evidence type="ECO:0000256" key="3">
    <source>
        <dbReference type="ARBA" id="ARBA00013161"/>
    </source>
</evidence>
<dbReference type="EC" id="6.1.1.2" evidence="3"/>
<dbReference type="InterPro" id="IPR050203">
    <property type="entry name" value="Trp-tRNA_synthetase"/>
</dbReference>